<organism evidence="2 3">
    <name type="scientific">Myotis myotis</name>
    <name type="common">Greater mouse-eared bat</name>
    <name type="synonym">Vespertilio myotis</name>
    <dbReference type="NCBI Taxonomy" id="51298"/>
    <lineage>
        <taxon>Eukaryota</taxon>
        <taxon>Metazoa</taxon>
        <taxon>Chordata</taxon>
        <taxon>Craniata</taxon>
        <taxon>Vertebrata</taxon>
        <taxon>Euteleostomi</taxon>
        <taxon>Mammalia</taxon>
        <taxon>Eutheria</taxon>
        <taxon>Laurasiatheria</taxon>
        <taxon>Chiroptera</taxon>
        <taxon>Yangochiroptera</taxon>
        <taxon>Vespertilionidae</taxon>
        <taxon>Myotis</taxon>
    </lineage>
</organism>
<dbReference type="Proteomes" id="UP000527355">
    <property type="component" value="Unassembled WGS sequence"/>
</dbReference>
<protein>
    <submittedName>
        <fullName evidence="2">Natriuretic peptide C</fullName>
    </submittedName>
</protein>
<comment type="caution">
    <text evidence="2">The sequence shown here is derived from an EMBL/GenBank/DDBJ whole genome shotgun (WGS) entry which is preliminary data.</text>
</comment>
<dbReference type="EMBL" id="JABWUV010000008">
    <property type="protein sequence ID" value="KAF6337169.1"/>
    <property type="molecule type" value="Genomic_DNA"/>
</dbReference>
<proteinExistence type="predicted"/>
<dbReference type="AlphaFoldDB" id="A0A7J7WIG2"/>
<evidence type="ECO:0000313" key="2">
    <source>
        <dbReference type="EMBL" id="KAF6337169.1"/>
    </source>
</evidence>
<reference evidence="2 3" key="1">
    <citation type="journal article" date="2020" name="Nature">
        <title>Six reference-quality genomes reveal evolution of bat adaptations.</title>
        <authorList>
            <person name="Jebb D."/>
            <person name="Huang Z."/>
            <person name="Pippel M."/>
            <person name="Hughes G.M."/>
            <person name="Lavrichenko K."/>
            <person name="Devanna P."/>
            <person name="Winkler S."/>
            <person name="Jermiin L.S."/>
            <person name="Skirmuntt E.C."/>
            <person name="Katzourakis A."/>
            <person name="Burkitt-Gray L."/>
            <person name="Ray D.A."/>
            <person name="Sullivan K.A.M."/>
            <person name="Roscito J.G."/>
            <person name="Kirilenko B.M."/>
            <person name="Davalos L.M."/>
            <person name="Corthals A.P."/>
            <person name="Power M.L."/>
            <person name="Jones G."/>
            <person name="Ransome R.D."/>
            <person name="Dechmann D.K.N."/>
            <person name="Locatelli A.G."/>
            <person name="Puechmaille S.J."/>
            <person name="Fedrigo O."/>
            <person name="Jarvis E.D."/>
            <person name="Hiller M."/>
            <person name="Vernes S.C."/>
            <person name="Myers E.W."/>
            <person name="Teeling E.C."/>
        </authorList>
    </citation>
    <scope>NUCLEOTIDE SEQUENCE [LARGE SCALE GENOMIC DNA]</scope>
    <source>
        <strain evidence="2">MMyoMyo1</strain>
        <tissue evidence="2">Flight muscle</tissue>
    </source>
</reference>
<evidence type="ECO:0000313" key="3">
    <source>
        <dbReference type="Proteomes" id="UP000527355"/>
    </source>
</evidence>
<gene>
    <name evidence="2" type="ORF">mMyoMyo1_014081</name>
</gene>
<name>A0A7J7WIG2_MYOMY</name>
<accession>A0A7J7WIG2</accession>
<feature type="region of interest" description="Disordered" evidence="1">
    <location>
        <begin position="21"/>
        <end position="40"/>
    </location>
</feature>
<evidence type="ECO:0000256" key="1">
    <source>
        <dbReference type="SAM" id="MobiDB-lite"/>
    </source>
</evidence>
<keyword evidence="3" id="KW-1185">Reference proteome</keyword>
<sequence length="155" mass="17077">MLEKLARELRSGRWQPRPRLRAAVRGSAVPSTSGATDCECSRTPRLDGPAFAENTPVRAITASAISWTGSAPIVAWDVSAATPGGGLGTCSVSLRLPLAIWKQLRGSVALTFFFLPCGTGNRQHQLFDYYWGRGYDFIVCLFMKMKNKKLYILHI</sequence>